<organism evidence="2 3">
    <name type="scientific">Candidatus Scatocola faecipullorum</name>
    <dbReference type="NCBI Taxonomy" id="2840917"/>
    <lineage>
        <taxon>Bacteria</taxon>
        <taxon>Pseudomonadati</taxon>
        <taxon>Pseudomonadota</taxon>
        <taxon>Alphaproteobacteria</taxon>
        <taxon>Rhodospirillales</taxon>
        <taxon>Rhodospirillaceae</taxon>
        <taxon>Rhodospirillaceae incertae sedis</taxon>
        <taxon>Candidatus Scatocola</taxon>
    </lineage>
</organism>
<feature type="transmembrane region" description="Helical" evidence="1">
    <location>
        <begin position="28"/>
        <end position="47"/>
    </location>
</feature>
<gene>
    <name evidence="2" type="ORF">IAD20_05425</name>
</gene>
<dbReference type="Proteomes" id="UP000824107">
    <property type="component" value="Unassembled WGS sequence"/>
</dbReference>
<protein>
    <submittedName>
        <fullName evidence="2">Uncharacterized protein</fullName>
    </submittedName>
</protein>
<evidence type="ECO:0000313" key="3">
    <source>
        <dbReference type="Proteomes" id="UP000824107"/>
    </source>
</evidence>
<dbReference type="AlphaFoldDB" id="A0A9D1M427"/>
<keyword evidence="1" id="KW-0472">Membrane</keyword>
<comment type="caution">
    <text evidence="2">The sequence shown here is derived from an EMBL/GenBank/DDBJ whole genome shotgun (WGS) entry which is preliminary data.</text>
</comment>
<reference evidence="2" key="2">
    <citation type="journal article" date="2021" name="PeerJ">
        <title>Extensive microbial diversity within the chicken gut microbiome revealed by metagenomics and culture.</title>
        <authorList>
            <person name="Gilroy R."/>
            <person name="Ravi A."/>
            <person name="Getino M."/>
            <person name="Pursley I."/>
            <person name="Horton D.L."/>
            <person name="Alikhan N.F."/>
            <person name="Baker D."/>
            <person name="Gharbi K."/>
            <person name="Hall N."/>
            <person name="Watson M."/>
            <person name="Adriaenssens E.M."/>
            <person name="Foster-Nyarko E."/>
            <person name="Jarju S."/>
            <person name="Secka A."/>
            <person name="Antonio M."/>
            <person name="Oren A."/>
            <person name="Chaudhuri R.R."/>
            <person name="La Ragione R."/>
            <person name="Hildebrand F."/>
            <person name="Pallen M.J."/>
        </authorList>
    </citation>
    <scope>NUCLEOTIDE SEQUENCE</scope>
    <source>
        <strain evidence="2">ChiW3-316</strain>
    </source>
</reference>
<evidence type="ECO:0000313" key="2">
    <source>
        <dbReference type="EMBL" id="HIU53503.1"/>
    </source>
</evidence>
<keyword evidence="1" id="KW-0812">Transmembrane</keyword>
<proteinExistence type="predicted"/>
<evidence type="ECO:0000256" key="1">
    <source>
        <dbReference type="SAM" id="Phobius"/>
    </source>
</evidence>
<sequence length="199" mass="22646">MKKIKDYLLFLKQRFYAYRRAVKLDQKIIIAITVMTAAIIIVLAWIIRPNPKIEIAATQLAQTANNIRLFYQTKPGYWGLNTETVIKNNLEAGGMLIDGKLQNAFGKPVIIGEDEQGSIIMPGTRHFTVTFPELNKSECTVMAAFRLNERESLSLLQMIISNGEQRYEFNWGGSNPLPITKQDAAKYCGKNNIVSWRFE</sequence>
<accession>A0A9D1M427</accession>
<dbReference type="EMBL" id="DVNC01000036">
    <property type="protein sequence ID" value="HIU53503.1"/>
    <property type="molecule type" value="Genomic_DNA"/>
</dbReference>
<reference evidence="2" key="1">
    <citation type="submission" date="2020-10" db="EMBL/GenBank/DDBJ databases">
        <authorList>
            <person name="Gilroy R."/>
        </authorList>
    </citation>
    <scope>NUCLEOTIDE SEQUENCE</scope>
    <source>
        <strain evidence="2">ChiW3-316</strain>
    </source>
</reference>
<dbReference type="Gene3D" id="3.30.1690.10">
    <property type="entry name" value="TcpA-like pilin"/>
    <property type="match status" value="1"/>
</dbReference>
<name>A0A9D1M427_9PROT</name>
<keyword evidence="1" id="KW-1133">Transmembrane helix</keyword>